<dbReference type="STRING" id="1424294.Gferi_26795"/>
<keyword evidence="1" id="KW-0808">Transferase</keyword>
<dbReference type="OrthoDB" id="9811239at2"/>
<organism evidence="3 4">
    <name type="scientific">Geosporobacter ferrireducens</name>
    <dbReference type="NCBI Taxonomy" id="1424294"/>
    <lineage>
        <taxon>Bacteria</taxon>
        <taxon>Bacillati</taxon>
        <taxon>Bacillota</taxon>
        <taxon>Clostridia</taxon>
        <taxon>Peptostreptococcales</taxon>
        <taxon>Thermotaleaceae</taxon>
        <taxon>Geosporobacter</taxon>
    </lineage>
</organism>
<dbReference type="PANTHER" id="PTHR46401">
    <property type="entry name" value="GLYCOSYLTRANSFERASE WBBK-RELATED"/>
    <property type="match status" value="1"/>
</dbReference>
<dbReference type="RefSeq" id="WP_069981157.1">
    <property type="nucleotide sequence ID" value="NZ_CP017269.1"/>
</dbReference>
<dbReference type="Proteomes" id="UP000095743">
    <property type="component" value="Chromosome"/>
</dbReference>
<dbReference type="KEGG" id="gfe:Gferi_26795"/>
<dbReference type="SUPFAM" id="SSF53756">
    <property type="entry name" value="UDP-Glycosyltransferase/glycogen phosphorylase"/>
    <property type="match status" value="1"/>
</dbReference>
<dbReference type="InterPro" id="IPR001296">
    <property type="entry name" value="Glyco_trans_1"/>
</dbReference>
<proteinExistence type="predicted"/>
<protein>
    <recommendedName>
        <fullName evidence="2">Glycosyl transferase family 1 domain-containing protein</fullName>
    </recommendedName>
</protein>
<name>A0A1D8GPQ9_9FIRM</name>
<dbReference type="GO" id="GO:0009103">
    <property type="term" value="P:lipopolysaccharide biosynthetic process"/>
    <property type="evidence" value="ECO:0007669"/>
    <property type="project" value="TreeGrafter"/>
</dbReference>
<dbReference type="Pfam" id="PF00534">
    <property type="entry name" value="Glycos_transf_1"/>
    <property type="match status" value="1"/>
</dbReference>
<feature type="domain" description="Glycosyl transferase family 1" evidence="2">
    <location>
        <begin position="159"/>
        <end position="301"/>
    </location>
</feature>
<dbReference type="GO" id="GO:0016757">
    <property type="term" value="F:glycosyltransferase activity"/>
    <property type="evidence" value="ECO:0007669"/>
    <property type="project" value="InterPro"/>
</dbReference>
<sequence>MKILFFTRKDLQENPAGDTTIIQALKKHFRKHGIKVDLCTDHRVNIHSYDLIHLFNISRATELYNLIKLLPLEKKAVVLTPIYWDLSDYLKETNQAIKLNAWNSGERKRKYIFEHIDLSIPHCQGEIDLIKRNFNYRKDFEIIPYGVAPIQKESSSYINNRYGFKDYVLCVGRICRQKNQLSLIRALKDNSIPVVFVGKVNDEDYYKRCRAEAKENMIFIHDMHHHQLASLYQNAHAYVQPSWLEYPGLSSLEAGVAGCNIVSTEIGSVKEIFKDMIYYCHPNNLESIRSGIFRALEMPKSDLLKNYILEHYTWENYVTKLLTQYNHLLQLKKRSIEK</sequence>
<reference evidence="3 4" key="1">
    <citation type="submission" date="2016-09" db="EMBL/GenBank/DDBJ databases">
        <title>Genomic analysis reveals versatility of anaerobic energy metabolism of Geosporobacter ferrireducens IRF9 of phylum Firmicutes.</title>
        <authorList>
            <person name="Kim S.-J."/>
        </authorList>
    </citation>
    <scope>NUCLEOTIDE SEQUENCE [LARGE SCALE GENOMIC DNA]</scope>
    <source>
        <strain evidence="3 4">IRF9</strain>
    </source>
</reference>
<evidence type="ECO:0000256" key="1">
    <source>
        <dbReference type="ARBA" id="ARBA00022679"/>
    </source>
</evidence>
<evidence type="ECO:0000313" key="4">
    <source>
        <dbReference type="Proteomes" id="UP000095743"/>
    </source>
</evidence>
<accession>A0A1D8GPQ9</accession>
<dbReference type="Gene3D" id="3.40.50.2000">
    <property type="entry name" value="Glycogen Phosphorylase B"/>
    <property type="match status" value="2"/>
</dbReference>
<dbReference type="AlphaFoldDB" id="A0A1D8GPQ9"/>
<evidence type="ECO:0000313" key="3">
    <source>
        <dbReference type="EMBL" id="AOT72848.1"/>
    </source>
</evidence>
<keyword evidence="4" id="KW-1185">Reference proteome</keyword>
<dbReference type="EMBL" id="CP017269">
    <property type="protein sequence ID" value="AOT72848.1"/>
    <property type="molecule type" value="Genomic_DNA"/>
</dbReference>
<dbReference type="CDD" id="cd03801">
    <property type="entry name" value="GT4_PimA-like"/>
    <property type="match status" value="1"/>
</dbReference>
<dbReference type="PANTHER" id="PTHR46401:SF2">
    <property type="entry name" value="GLYCOSYLTRANSFERASE WBBK-RELATED"/>
    <property type="match status" value="1"/>
</dbReference>
<gene>
    <name evidence="3" type="ORF">Gferi_26795</name>
</gene>
<evidence type="ECO:0000259" key="2">
    <source>
        <dbReference type="Pfam" id="PF00534"/>
    </source>
</evidence>